<dbReference type="AlphaFoldDB" id="A0A450W5H3"/>
<feature type="transmembrane region" description="Helical" evidence="1">
    <location>
        <begin position="47"/>
        <end position="67"/>
    </location>
</feature>
<evidence type="ECO:0000313" key="2">
    <source>
        <dbReference type="EMBL" id="VFK12303.1"/>
    </source>
</evidence>
<dbReference type="EMBL" id="CAADFK010000033">
    <property type="protein sequence ID" value="VFK12303.1"/>
    <property type="molecule type" value="Genomic_DNA"/>
</dbReference>
<gene>
    <name evidence="2" type="ORF">BECKLPF1236B_GA0070989_103315</name>
</gene>
<keyword evidence="1" id="KW-1133">Transmembrane helix</keyword>
<reference evidence="2" key="1">
    <citation type="submission" date="2019-02" db="EMBL/GenBank/DDBJ databases">
        <authorList>
            <person name="Gruber-Vodicka R. H."/>
            <person name="Seah K. B. B."/>
        </authorList>
    </citation>
    <scope>NUCLEOTIDE SEQUENCE</scope>
    <source>
        <strain evidence="2">BECK_S313</strain>
    </source>
</reference>
<name>A0A450W5H3_9GAMM</name>
<proteinExistence type="predicted"/>
<organism evidence="2">
    <name type="scientific">Candidatus Kentrum sp. LPFa</name>
    <dbReference type="NCBI Taxonomy" id="2126335"/>
    <lineage>
        <taxon>Bacteria</taxon>
        <taxon>Pseudomonadati</taxon>
        <taxon>Pseudomonadota</taxon>
        <taxon>Gammaproteobacteria</taxon>
        <taxon>Candidatus Kentrum</taxon>
    </lineage>
</organism>
<keyword evidence="1" id="KW-0472">Membrane</keyword>
<keyword evidence="1" id="KW-0812">Transmembrane</keyword>
<feature type="transmembrane region" description="Helical" evidence="1">
    <location>
        <begin position="6"/>
        <end position="26"/>
    </location>
</feature>
<evidence type="ECO:0000256" key="1">
    <source>
        <dbReference type="SAM" id="Phobius"/>
    </source>
</evidence>
<protein>
    <submittedName>
        <fullName evidence="2">Uncharacterized protein</fullName>
    </submittedName>
</protein>
<accession>A0A450W5H3</accession>
<sequence>MKLQQIAPVISAISVTVLAIVGIVNSDRLMVIVEKIEKNTQIHYGEIALLLVFALAILLIFITMYFFKETMFSQWAQFHVMGMRGAWSKKPLDKQINRLYKRSGEIKIKVTRGYNYFLQDNDNFYKCLRGSIGGSYKNIKLLMLAPCMKFEQIRKRAETNVLDHPIEYIETIFEVLIELNSITNDTNNPNRVTIKFYGEKHVGWRFFIFSGLKSKTIFAAQYKGDHPSNEVPMLKGRSGNISLCDSFDGYFDEIFNSNEDSVISRRFINNDFAQKNNAFTQCKDCSERNKCLAIKEKYKDRLG</sequence>